<name>A0A085LVE7_9BILA</name>
<feature type="signal peptide" evidence="1">
    <location>
        <begin position="1"/>
        <end position="24"/>
    </location>
</feature>
<organism evidence="2 3">
    <name type="scientific">Trichuris suis</name>
    <name type="common">pig whipworm</name>
    <dbReference type="NCBI Taxonomy" id="68888"/>
    <lineage>
        <taxon>Eukaryota</taxon>
        <taxon>Metazoa</taxon>
        <taxon>Ecdysozoa</taxon>
        <taxon>Nematoda</taxon>
        <taxon>Enoplea</taxon>
        <taxon>Dorylaimia</taxon>
        <taxon>Trichinellida</taxon>
        <taxon>Trichuridae</taxon>
        <taxon>Trichuris</taxon>
    </lineage>
</organism>
<keyword evidence="1" id="KW-0732">Signal</keyword>
<feature type="chain" id="PRO_5001794786" description="C-type lectin domain-containing protein" evidence="1">
    <location>
        <begin position="25"/>
        <end position="292"/>
    </location>
</feature>
<evidence type="ECO:0000256" key="1">
    <source>
        <dbReference type="SAM" id="SignalP"/>
    </source>
</evidence>
<evidence type="ECO:0000313" key="2">
    <source>
        <dbReference type="EMBL" id="KFD48943.1"/>
    </source>
</evidence>
<proteinExistence type="predicted"/>
<evidence type="ECO:0008006" key="4">
    <source>
        <dbReference type="Google" id="ProtNLM"/>
    </source>
</evidence>
<keyword evidence="3" id="KW-1185">Reference proteome</keyword>
<dbReference type="AlphaFoldDB" id="A0A085LVE7"/>
<sequence>MEPRQFKTCLLGILLFLCVNLVSGNFEQQNKYISVSRGKRFSIDCPHQLKNASTNGWYNASEKRCYEVLSLRTFDFNNFHTGASRMCNLMGGRIFSFTGSIQTLQTLLNTSKPNLLSHGAEQFQTTFLTGKRLAYVSVSEEDGYKRVIVKYLVDGFRSSMHVTYKLYENRSWEVEDGTSIGIAPDFFMRVKLIWRLKPQEDDSGAETFWERRFIPINCIVSRLRNNRSPRYELYPCDTDPQPAGVICRVKRLNDCDGSYYSKRLKLTTCKSCSSGYPPFCHERKQEFRFNPI</sequence>
<dbReference type="Proteomes" id="UP000030764">
    <property type="component" value="Unassembled WGS sequence"/>
</dbReference>
<accession>A0A085LVE7</accession>
<evidence type="ECO:0000313" key="3">
    <source>
        <dbReference type="Proteomes" id="UP000030764"/>
    </source>
</evidence>
<dbReference type="EMBL" id="KL363281">
    <property type="protein sequence ID" value="KFD48943.1"/>
    <property type="molecule type" value="Genomic_DNA"/>
</dbReference>
<reference evidence="2 3" key="1">
    <citation type="journal article" date="2014" name="Nat. Genet.">
        <title>Genome and transcriptome of the porcine whipworm Trichuris suis.</title>
        <authorList>
            <person name="Jex A.R."/>
            <person name="Nejsum P."/>
            <person name="Schwarz E.M."/>
            <person name="Hu L."/>
            <person name="Young N.D."/>
            <person name="Hall R.S."/>
            <person name="Korhonen P.K."/>
            <person name="Liao S."/>
            <person name="Thamsborg S."/>
            <person name="Xia J."/>
            <person name="Xu P."/>
            <person name="Wang S."/>
            <person name="Scheerlinck J.P."/>
            <person name="Hofmann A."/>
            <person name="Sternberg P.W."/>
            <person name="Wang J."/>
            <person name="Gasser R.B."/>
        </authorList>
    </citation>
    <scope>NUCLEOTIDE SEQUENCE [LARGE SCALE GENOMIC DNA]</scope>
    <source>
        <strain evidence="2">DCEP-RM93M</strain>
    </source>
</reference>
<protein>
    <recommendedName>
        <fullName evidence="4">C-type lectin domain-containing protein</fullName>
    </recommendedName>
</protein>
<gene>
    <name evidence="2" type="ORF">M513_10184</name>
</gene>